<comment type="caution">
    <text evidence="2">The sequence shown here is derived from an EMBL/GenBank/DDBJ whole genome shotgun (WGS) entry which is preliminary data.</text>
</comment>
<name>A0A8H4LB14_9HYPO</name>
<evidence type="ECO:0000256" key="1">
    <source>
        <dbReference type="SAM" id="Phobius"/>
    </source>
</evidence>
<sequence length="214" mass="24473">MASLSSRNPYRFTPPLPFRCDSTSYRPLLFSQRPRSHCPEPLDLSRLATLKHRDERFVINTFSSEMLFSGRESAQFEAQMPPNSSEYEEMLASNADEEMSETTPLLGLQSPVYSSSSTESLLWMAQRPPRVARSQNEEQRPPVRSYGSTMRLSKDEETLLYAREQEELDYRETCEDVCFVVAGMVVVSFLCLAMLVLLSSLGWWLSGGVNTRRF</sequence>
<organism evidence="2 3">
    <name type="scientific">Fusarium albosuccineum</name>
    <dbReference type="NCBI Taxonomy" id="1237068"/>
    <lineage>
        <taxon>Eukaryota</taxon>
        <taxon>Fungi</taxon>
        <taxon>Dikarya</taxon>
        <taxon>Ascomycota</taxon>
        <taxon>Pezizomycotina</taxon>
        <taxon>Sordariomycetes</taxon>
        <taxon>Hypocreomycetidae</taxon>
        <taxon>Hypocreales</taxon>
        <taxon>Nectriaceae</taxon>
        <taxon>Fusarium</taxon>
        <taxon>Fusarium decemcellulare species complex</taxon>
    </lineage>
</organism>
<dbReference type="EMBL" id="JAADYS010001136">
    <property type="protein sequence ID" value="KAF4464843.1"/>
    <property type="molecule type" value="Genomic_DNA"/>
</dbReference>
<keyword evidence="3" id="KW-1185">Reference proteome</keyword>
<evidence type="ECO:0000313" key="3">
    <source>
        <dbReference type="Proteomes" id="UP000554235"/>
    </source>
</evidence>
<dbReference type="Proteomes" id="UP000554235">
    <property type="component" value="Unassembled WGS sequence"/>
</dbReference>
<feature type="transmembrane region" description="Helical" evidence="1">
    <location>
        <begin position="179"/>
        <end position="205"/>
    </location>
</feature>
<reference evidence="2 3" key="1">
    <citation type="submission" date="2020-01" db="EMBL/GenBank/DDBJ databases">
        <title>Identification and distribution of gene clusters putatively required for synthesis of sphingolipid metabolism inhibitors in phylogenetically diverse species of the filamentous fungus Fusarium.</title>
        <authorList>
            <person name="Kim H.-S."/>
            <person name="Busman M."/>
            <person name="Brown D.W."/>
            <person name="Divon H."/>
            <person name="Uhlig S."/>
            <person name="Proctor R.H."/>
        </authorList>
    </citation>
    <scope>NUCLEOTIDE SEQUENCE [LARGE SCALE GENOMIC DNA]</scope>
    <source>
        <strain evidence="2 3">NRRL 20459</strain>
    </source>
</reference>
<dbReference type="AlphaFoldDB" id="A0A8H4LB14"/>
<evidence type="ECO:0000313" key="2">
    <source>
        <dbReference type="EMBL" id="KAF4464843.1"/>
    </source>
</evidence>
<evidence type="ECO:0008006" key="4">
    <source>
        <dbReference type="Google" id="ProtNLM"/>
    </source>
</evidence>
<keyword evidence="1" id="KW-0472">Membrane</keyword>
<protein>
    <recommendedName>
        <fullName evidence="4">Transmembrane protein</fullName>
    </recommendedName>
</protein>
<gene>
    <name evidence="2" type="ORF">FALBO_8322</name>
</gene>
<accession>A0A8H4LB14</accession>
<keyword evidence="1" id="KW-1133">Transmembrane helix</keyword>
<keyword evidence="1" id="KW-0812">Transmembrane</keyword>
<proteinExistence type="predicted"/>